<proteinExistence type="inferred from homology"/>
<keyword evidence="5" id="KW-0812">Transmembrane</keyword>
<reference evidence="11 12" key="1">
    <citation type="submission" date="2016-03" db="EMBL/GenBank/DDBJ databases">
        <title>How can Kluyveromyces marxianus grow so fast - potential evolutionary course in Saccharomyces Complex revealed by comparative genomics.</title>
        <authorList>
            <person name="Mo W."/>
            <person name="Lu W."/>
            <person name="Yang X."/>
            <person name="Qi J."/>
            <person name="Lv H."/>
        </authorList>
    </citation>
    <scope>NUCLEOTIDE SEQUENCE [LARGE SCALE GENOMIC DNA]</scope>
    <source>
        <strain evidence="11 12">FIM1</strain>
    </source>
</reference>
<comment type="similarity">
    <text evidence="3">Belongs to the MNN1/MNT family.</text>
</comment>
<feature type="region of interest" description="Disordered" evidence="10">
    <location>
        <begin position="61"/>
        <end position="105"/>
    </location>
</feature>
<gene>
    <name evidence="11" type="primary">MNN2</name>
    <name evidence="11" type="ORF">FIM1_4158</name>
</gene>
<evidence type="ECO:0000256" key="4">
    <source>
        <dbReference type="ARBA" id="ARBA00022679"/>
    </source>
</evidence>
<dbReference type="EMBL" id="CP015059">
    <property type="protein sequence ID" value="QGN17426.1"/>
    <property type="molecule type" value="Genomic_DNA"/>
</dbReference>
<evidence type="ECO:0000256" key="10">
    <source>
        <dbReference type="SAM" id="MobiDB-lite"/>
    </source>
</evidence>
<keyword evidence="6" id="KW-0735">Signal-anchor</keyword>
<evidence type="ECO:0000256" key="7">
    <source>
        <dbReference type="ARBA" id="ARBA00022989"/>
    </source>
</evidence>
<dbReference type="PANTHER" id="PTHR31646:SF1">
    <property type="entry name" value="ALPHA-1,2-MANNOSYLTRANSFERASE MNN2"/>
    <property type="match status" value="1"/>
</dbReference>
<evidence type="ECO:0000256" key="8">
    <source>
        <dbReference type="ARBA" id="ARBA00023034"/>
    </source>
</evidence>
<dbReference type="InterPro" id="IPR029044">
    <property type="entry name" value="Nucleotide-diphossugar_trans"/>
</dbReference>
<comment type="pathway">
    <text evidence="2">Protein modification; protein glycosylation.</text>
</comment>
<accession>A0ABX6EZ12</accession>
<dbReference type="SUPFAM" id="SSF53448">
    <property type="entry name" value="Nucleotide-diphospho-sugar transferases"/>
    <property type="match status" value="1"/>
</dbReference>
<dbReference type="PANTHER" id="PTHR31646">
    <property type="entry name" value="ALPHA-1,2-MANNOSYLTRANSFERASE MNN2"/>
    <property type="match status" value="1"/>
</dbReference>
<name>A0ABX6EZ12_KLUMA</name>
<keyword evidence="9" id="KW-0472">Membrane</keyword>
<evidence type="ECO:0000256" key="5">
    <source>
        <dbReference type="ARBA" id="ARBA00022692"/>
    </source>
</evidence>
<keyword evidence="8" id="KW-0333">Golgi apparatus</keyword>
<dbReference type="InterPro" id="IPR022751">
    <property type="entry name" value="Alpha_mannosyltransferase"/>
</dbReference>
<evidence type="ECO:0000256" key="3">
    <source>
        <dbReference type="ARBA" id="ARBA00009105"/>
    </source>
</evidence>
<keyword evidence="7" id="KW-1133">Transmembrane helix</keyword>
<organism evidence="11 12">
    <name type="scientific">Kluyveromyces marxianus</name>
    <name type="common">Yeast</name>
    <name type="synonym">Candida kefyr</name>
    <dbReference type="NCBI Taxonomy" id="4911"/>
    <lineage>
        <taxon>Eukaryota</taxon>
        <taxon>Fungi</taxon>
        <taxon>Dikarya</taxon>
        <taxon>Ascomycota</taxon>
        <taxon>Saccharomycotina</taxon>
        <taxon>Saccharomycetes</taxon>
        <taxon>Saccharomycetales</taxon>
        <taxon>Saccharomycetaceae</taxon>
        <taxon>Kluyveromyces</taxon>
    </lineage>
</organism>
<dbReference type="Proteomes" id="UP000422736">
    <property type="component" value="Chromosome 6"/>
</dbReference>
<evidence type="ECO:0000256" key="6">
    <source>
        <dbReference type="ARBA" id="ARBA00022968"/>
    </source>
</evidence>
<feature type="compositionally biased region" description="Low complexity" evidence="10">
    <location>
        <begin position="84"/>
        <end position="105"/>
    </location>
</feature>
<protein>
    <submittedName>
        <fullName evidence="11">Alpha-1-2-mannosyltransferase MNN2</fullName>
    </submittedName>
</protein>
<keyword evidence="12" id="KW-1185">Reference proteome</keyword>
<comment type="subcellular location">
    <subcellularLocation>
        <location evidence="1">Golgi apparatus membrane</location>
        <topology evidence="1">Single-pass type II membrane protein</topology>
    </subcellularLocation>
</comment>
<evidence type="ECO:0000256" key="9">
    <source>
        <dbReference type="ARBA" id="ARBA00023136"/>
    </source>
</evidence>
<evidence type="ECO:0000313" key="12">
    <source>
        <dbReference type="Proteomes" id="UP000422736"/>
    </source>
</evidence>
<sequence>MVVSRKRMQKLVKIVAIAGLLVFLLTHAGSYLSPDMSVDQYAGALKEYVDKYKEDHEKAVVDDKTVGSGEEVGAGAGIGSKPVSNGKTEGSGSSGKNSKVSSSSSSGERELLKSFFGRAFQYVKEYGPEGVNTPNYDPNCNLKGDIGYRKDNVNEWWKLTGKELSNCLKLTKKQIAMLKDGHTNYVRAINEMKLPANAYSGDGIVTVGGGKFSIMAFLIIKTVRNFGTTLPVEVFIPPNDEGDDEFCNVLLPKYNAKCIYLSDVLPDDVIQKTEFKGYQFKSLAMIASSFRNLLLLDADNFPIKPLDNIFDEKVYKENGLVLWPDFWRRTTHPVYYDIANIPLSYQRVRNTMDDVTPPSVYTQDLSDLSKVPLHDLEGTIPDASTESGQMMINKVQHIRTVLLSLYYNAYGPSWYYSIFSQRSSGEGDKETFIAAANHYGLPFYQVRSEPTVDGYHKANGEGFRGVCMLQHDFAQDYDRYLLAQKEIKQKYANKPASYDPDYKYQESYLEKYFSVDSADVMFVHSHLPKFDPVGLALTKDLIENGKHIRSYRNLQRMHGYDLELEAFKTFKEYVCKTRVHFKYFEKAVKSESEWTTICNYVDERLQYLKQSHADALEGKF</sequence>
<evidence type="ECO:0000313" key="11">
    <source>
        <dbReference type="EMBL" id="QGN17426.1"/>
    </source>
</evidence>
<evidence type="ECO:0000256" key="1">
    <source>
        <dbReference type="ARBA" id="ARBA00004323"/>
    </source>
</evidence>
<evidence type="ECO:0000256" key="2">
    <source>
        <dbReference type="ARBA" id="ARBA00004922"/>
    </source>
</evidence>
<keyword evidence="4" id="KW-0808">Transferase</keyword>
<dbReference type="Pfam" id="PF11051">
    <property type="entry name" value="Mannosyl_trans3"/>
    <property type="match status" value="1"/>
</dbReference>